<comment type="caution">
    <text evidence="1">The sequence shown here is derived from an EMBL/GenBank/DDBJ whole genome shotgun (WGS) entry which is preliminary data.</text>
</comment>
<evidence type="ECO:0000313" key="2">
    <source>
        <dbReference type="Proteomes" id="UP001295684"/>
    </source>
</evidence>
<evidence type="ECO:0000313" key="1">
    <source>
        <dbReference type="EMBL" id="CAI2385768.1"/>
    </source>
</evidence>
<protein>
    <submittedName>
        <fullName evidence="1">Uncharacterized protein</fullName>
    </submittedName>
</protein>
<gene>
    <name evidence="1" type="ORF">ECRASSUSDP1_LOCUS27351</name>
</gene>
<dbReference type="Proteomes" id="UP001295684">
    <property type="component" value="Unassembled WGS sequence"/>
</dbReference>
<dbReference type="AlphaFoldDB" id="A0AAD1Y5Y1"/>
<reference evidence="1" key="1">
    <citation type="submission" date="2023-07" db="EMBL/GenBank/DDBJ databases">
        <authorList>
            <consortium name="AG Swart"/>
            <person name="Singh M."/>
            <person name="Singh A."/>
            <person name="Seah K."/>
            <person name="Emmerich C."/>
        </authorList>
    </citation>
    <scope>NUCLEOTIDE SEQUENCE</scope>
    <source>
        <strain evidence="1">DP1</strain>
    </source>
</reference>
<dbReference type="EMBL" id="CAMPGE010028225">
    <property type="protein sequence ID" value="CAI2385768.1"/>
    <property type="molecule type" value="Genomic_DNA"/>
</dbReference>
<accession>A0AAD1Y5Y1</accession>
<sequence>MKTKRNIEGKLKAQLNISSKAKEANIAIGPTNDSYDGKRVAQKKYSKYKKKAGLIVSSPVKTSKDPKCLKNFSSGSKLKVGRNSKFLNTDLEVLRSSTKRKDKFTSPTYELVKTKLKEEKLIRKKSYLKDTNCTTEETNNSDPAKLSMRGSHGTLRTTKLKMKQTLCQSIQKKRRVMQVKTLRKSLSPHNLLNKHINISENLGFGVSRKMISLIDDDDKSFVTVDNTHSVNKPKAIQLINDATKRLPTSRGKSNTLKLIDPVKNTVKEEVGEENYEESPCKRINLPQTRSLRTSAEKYNNPIKNFTIVPRLISGTLEVPGISLMNDEFEFTDIRDAQEQDDEDYQLFTWSHEFDSIVEETHPEINQACP</sequence>
<keyword evidence="2" id="KW-1185">Reference proteome</keyword>
<name>A0AAD1Y5Y1_EUPCR</name>
<organism evidence="1 2">
    <name type="scientific">Euplotes crassus</name>
    <dbReference type="NCBI Taxonomy" id="5936"/>
    <lineage>
        <taxon>Eukaryota</taxon>
        <taxon>Sar</taxon>
        <taxon>Alveolata</taxon>
        <taxon>Ciliophora</taxon>
        <taxon>Intramacronucleata</taxon>
        <taxon>Spirotrichea</taxon>
        <taxon>Hypotrichia</taxon>
        <taxon>Euplotida</taxon>
        <taxon>Euplotidae</taxon>
        <taxon>Moneuplotes</taxon>
    </lineage>
</organism>
<proteinExistence type="predicted"/>